<evidence type="ECO:0000313" key="4">
    <source>
        <dbReference type="Proteomes" id="UP000238218"/>
    </source>
</evidence>
<evidence type="ECO:0000256" key="1">
    <source>
        <dbReference type="SAM" id="MobiDB-lite"/>
    </source>
</evidence>
<keyword evidence="2" id="KW-0472">Membrane</keyword>
<evidence type="ECO:0000256" key="2">
    <source>
        <dbReference type="SAM" id="Phobius"/>
    </source>
</evidence>
<evidence type="ECO:0000313" key="3">
    <source>
        <dbReference type="EMBL" id="PSB35905.1"/>
    </source>
</evidence>
<sequence length="185" mass="19450">MLPTLAERLREQHAKTRGRHPSRLPWPVPAEPPTALLFQACPDLEIVALPIGPAVSAAAAMADPDPLPPVNAVVVTEIARLEPLKSEVMEPQRGLPEHREPELAVTLPPEPAVSVTAPTVPERTALVELLLLLVWAVLVLIDGALALVTLTNGAAGRQRRPPGSAATDHPSPSSAPPFLMAAAAP</sequence>
<feature type="region of interest" description="Disordered" evidence="1">
    <location>
        <begin position="155"/>
        <end position="185"/>
    </location>
</feature>
<gene>
    <name evidence="3" type="ORF">C7B81_15685</name>
</gene>
<comment type="caution">
    <text evidence="3">The sequence shown here is derived from an EMBL/GenBank/DDBJ whole genome shotgun (WGS) entry which is preliminary data.</text>
</comment>
<dbReference type="EMBL" id="PVWP01000014">
    <property type="protein sequence ID" value="PSB35905.1"/>
    <property type="molecule type" value="Genomic_DNA"/>
</dbReference>
<organism evidence="3 4">
    <name type="scientific">Aphanothece cf. minutissima CCALA 015</name>
    <dbReference type="NCBI Taxonomy" id="2107695"/>
    <lineage>
        <taxon>Bacteria</taxon>
        <taxon>Bacillati</taxon>
        <taxon>Cyanobacteriota</taxon>
        <taxon>Cyanophyceae</taxon>
        <taxon>Oscillatoriophycideae</taxon>
        <taxon>Chroococcales</taxon>
        <taxon>Aphanothecaceae</taxon>
        <taxon>Aphanothece</taxon>
    </lineage>
</organism>
<feature type="transmembrane region" description="Helical" evidence="2">
    <location>
        <begin position="129"/>
        <end position="150"/>
    </location>
</feature>
<reference evidence="3 4" key="2">
    <citation type="submission" date="2018-03" db="EMBL/GenBank/DDBJ databases">
        <title>The ancient ancestry and fast evolution of plastids.</title>
        <authorList>
            <person name="Moore K.R."/>
            <person name="Magnabosco C."/>
            <person name="Momper L."/>
            <person name="Gold D.A."/>
            <person name="Bosak T."/>
            <person name="Fournier G.P."/>
        </authorList>
    </citation>
    <scope>NUCLEOTIDE SEQUENCE [LARGE SCALE GENOMIC DNA]</scope>
    <source>
        <strain evidence="3 4">CCALA 015</strain>
    </source>
</reference>
<reference evidence="3 4" key="1">
    <citation type="submission" date="2018-02" db="EMBL/GenBank/DDBJ databases">
        <authorList>
            <person name="Moore K."/>
            <person name="Momper L."/>
        </authorList>
    </citation>
    <scope>NUCLEOTIDE SEQUENCE [LARGE SCALE GENOMIC DNA]</scope>
    <source>
        <strain evidence="3 4">CCALA 015</strain>
    </source>
</reference>
<keyword evidence="4" id="KW-1185">Reference proteome</keyword>
<dbReference type="Proteomes" id="UP000238218">
    <property type="component" value="Unassembled WGS sequence"/>
</dbReference>
<name>A0ABX5F417_9CHRO</name>
<keyword evidence="2" id="KW-0812">Transmembrane</keyword>
<accession>A0ABX5F417</accession>
<proteinExistence type="predicted"/>
<protein>
    <submittedName>
        <fullName evidence="3">Uncharacterized protein</fullName>
    </submittedName>
</protein>
<keyword evidence="2" id="KW-1133">Transmembrane helix</keyword>